<reference evidence="2 3" key="1">
    <citation type="journal article" date="2014" name="Genome Biol.">
        <title>Transcriptome and methylome profiling reveals relics of genome dominance in the mesopolyploid Brassica oleracea.</title>
        <authorList>
            <person name="Parkin I.A."/>
            <person name="Koh C."/>
            <person name="Tang H."/>
            <person name="Robinson S.J."/>
            <person name="Kagale S."/>
            <person name="Clarke W.E."/>
            <person name="Town C.D."/>
            <person name="Nixon J."/>
            <person name="Krishnakumar V."/>
            <person name="Bidwell S.L."/>
            <person name="Denoeud F."/>
            <person name="Belcram H."/>
            <person name="Links M.G."/>
            <person name="Just J."/>
            <person name="Clarke C."/>
            <person name="Bender T."/>
            <person name="Huebert T."/>
            <person name="Mason A.S."/>
            <person name="Pires J.C."/>
            <person name="Barker G."/>
            <person name="Moore J."/>
            <person name="Walley P.G."/>
            <person name="Manoli S."/>
            <person name="Batley J."/>
            <person name="Edwards D."/>
            <person name="Nelson M.N."/>
            <person name="Wang X."/>
            <person name="Paterson A.H."/>
            <person name="King G."/>
            <person name="Bancroft I."/>
            <person name="Chalhoub B."/>
            <person name="Sharpe A.G."/>
        </authorList>
    </citation>
    <scope>NUCLEOTIDE SEQUENCE</scope>
    <source>
        <strain evidence="2 3">cv. TO1000</strain>
    </source>
</reference>
<dbReference type="Gramene" id="Bo1g025680.1">
    <property type="protein sequence ID" value="Bo1g025680.1"/>
    <property type="gene ID" value="Bo1g025680"/>
</dbReference>
<evidence type="ECO:0000313" key="3">
    <source>
        <dbReference type="Proteomes" id="UP000032141"/>
    </source>
</evidence>
<organism evidence="2 3">
    <name type="scientific">Brassica oleracea var. oleracea</name>
    <dbReference type="NCBI Taxonomy" id="109376"/>
    <lineage>
        <taxon>Eukaryota</taxon>
        <taxon>Viridiplantae</taxon>
        <taxon>Streptophyta</taxon>
        <taxon>Embryophyta</taxon>
        <taxon>Tracheophyta</taxon>
        <taxon>Spermatophyta</taxon>
        <taxon>Magnoliopsida</taxon>
        <taxon>eudicotyledons</taxon>
        <taxon>Gunneridae</taxon>
        <taxon>Pentapetalae</taxon>
        <taxon>rosids</taxon>
        <taxon>malvids</taxon>
        <taxon>Brassicales</taxon>
        <taxon>Brassicaceae</taxon>
        <taxon>Brassiceae</taxon>
        <taxon>Brassica</taxon>
    </lineage>
</organism>
<feature type="region of interest" description="Disordered" evidence="1">
    <location>
        <begin position="659"/>
        <end position="686"/>
    </location>
</feature>
<feature type="region of interest" description="Disordered" evidence="1">
    <location>
        <begin position="608"/>
        <end position="644"/>
    </location>
</feature>
<feature type="region of interest" description="Disordered" evidence="1">
    <location>
        <begin position="1"/>
        <end position="41"/>
    </location>
</feature>
<feature type="compositionally biased region" description="Polar residues" evidence="1">
    <location>
        <begin position="1"/>
        <end position="10"/>
    </location>
</feature>
<feature type="compositionally biased region" description="Basic and acidic residues" evidence="1">
    <location>
        <begin position="562"/>
        <end position="573"/>
    </location>
</feature>
<evidence type="ECO:0000256" key="1">
    <source>
        <dbReference type="SAM" id="MobiDB-lite"/>
    </source>
</evidence>
<dbReference type="PANTHER" id="PTHR34682:SF9">
    <property type="entry name" value="AT HOOK MOTIF-CONTAINING PROTEIN"/>
    <property type="match status" value="1"/>
</dbReference>
<dbReference type="eggNOG" id="KOG1347">
    <property type="taxonomic scope" value="Eukaryota"/>
</dbReference>
<feature type="compositionally biased region" description="Basic and acidic residues" evidence="1">
    <location>
        <begin position="619"/>
        <end position="630"/>
    </location>
</feature>
<keyword evidence="3" id="KW-1185">Reference proteome</keyword>
<dbReference type="EnsemblPlants" id="Bo1g025680.1">
    <property type="protein sequence ID" value="Bo1g025680.1"/>
    <property type="gene ID" value="Bo1g025680"/>
</dbReference>
<dbReference type="AlphaFoldDB" id="A0A0D3A500"/>
<dbReference type="InterPro" id="IPR045881">
    <property type="entry name" value="MNM1-like"/>
</dbReference>
<name>A0A0D3A500_BRAOL</name>
<proteinExistence type="predicted"/>
<sequence>MNPLNLATTSSPPPVANDLLAKRKRRRPRKDETTTQPQQENVNLVGKTFSAVVAGSFDTGHIVNVKVNDSDTELIGFVFRKGKVTPVAPENDVAPHVKMVAKEGIKNQTDLPPNDQPVKDVEICESARPLSLVPYQSDDEEPKEAVVEERDGVIVGHELCNPSSGPAIINKHLFSYSLRVISIRFKLSTRTSPNPTDESSSRSFTSLLTVLGSNSWRPLWGMKKYLRGRLNWSPFFRHLTDESSLDRRVVTRPTSPHSTVLSSLGAERSLSVARLDLRNRLAQSLAKQGLAEAYPYLTYPSWLDDESSRKQLARALAVTRIDLSRSLGADRYRAVTWLDLSRRHSTNESSLDRRVITRSRSRHSTDAYPYLTYPSWLHDESSRKQLARALAVTRLDLSRSLGADRSRAVAWLDLSRSLARSLYSAQIDLSQSLRYLSPRGVDVSIQQQGLAEEYPYLTTISRSCSDLSLLAELTCRSVVTRSTSRHSTDEFSLDRRVLTRPTSSHSTDEFSLDRRVLTRPTSSHSTDEFSLDRRVITRSTSRHSTVLSSLDRRVITRPFSRHSTDESSLDRRVITRSTSRHSTDESSLDRFVVTRPFCRHSIDESSLDRRVLTRPTSRHSTDESSLDRRVVTRPTSPHSTDDSSLDRFVVTRPFCRHSAQSVLSPRSTQSPGSISRGHSTRSIAVT</sequence>
<dbReference type="Proteomes" id="UP000032141">
    <property type="component" value="Chromosome C1"/>
</dbReference>
<feature type="region of interest" description="Disordered" evidence="1">
    <location>
        <begin position="561"/>
        <end position="586"/>
    </location>
</feature>
<dbReference type="PANTHER" id="PTHR34682">
    <property type="entry name" value="AT HOOK MOTIF-CONTAINING PROTEIN"/>
    <property type="match status" value="1"/>
</dbReference>
<accession>A0A0D3A500</accession>
<dbReference type="HOGENOM" id="CLU_401356_0_0_1"/>
<evidence type="ECO:0000313" key="2">
    <source>
        <dbReference type="EnsemblPlants" id="Bo1g025680.1"/>
    </source>
</evidence>
<protein>
    <submittedName>
        <fullName evidence="2">Uncharacterized protein</fullName>
    </submittedName>
</protein>
<reference evidence="2" key="2">
    <citation type="submission" date="2015-03" db="UniProtKB">
        <authorList>
            <consortium name="EnsemblPlants"/>
        </authorList>
    </citation>
    <scope>IDENTIFICATION</scope>
</reference>